<dbReference type="EC" id="2.4.-.-" evidence="2"/>
<accession>A0ABZ1B1V9</accession>
<dbReference type="InterPro" id="IPR055259">
    <property type="entry name" value="YkvP/CgeB_Glyco_trans-like"/>
</dbReference>
<reference evidence="2 3" key="1">
    <citation type="submission" date="2023-12" db="EMBL/GenBank/DDBJ databases">
        <title>Blastococcus brunescens sp. nov., an actonobacterium isolated from sandstone collected in sahara desert.</title>
        <authorList>
            <person name="Gtari M."/>
            <person name="Ghodhbane F."/>
        </authorList>
    </citation>
    <scope>NUCLEOTIDE SEQUENCE [LARGE SCALE GENOMIC DNA]</scope>
    <source>
        <strain evidence="2 3">BMG 8361</strain>
    </source>
</reference>
<keyword evidence="3" id="KW-1185">Reference proteome</keyword>
<evidence type="ECO:0000313" key="3">
    <source>
        <dbReference type="Proteomes" id="UP001324287"/>
    </source>
</evidence>
<dbReference type="EMBL" id="CP141261">
    <property type="protein sequence ID" value="WRL64796.1"/>
    <property type="molecule type" value="Genomic_DNA"/>
</dbReference>
<name>A0ABZ1B1V9_9ACTN</name>
<feature type="domain" description="Spore protein YkvP/CgeB glycosyl transferase-like" evidence="1">
    <location>
        <begin position="203"/>
        <end position="339"/>
    </location>
</feature>
<evidence type="ECO:0000259" key="1">
    <source>
        <dbReference type="Pfam" id="PF13524"/>
    </source>
</evidence>
<keyword evidence="2" id="KW-0328">Glycosyltransferase</keyword>
<evidence type="ECO:0000313" key="2">
    <source>
        <dbReference type="EMBL" id="WRL64796.1"/>
    </source>
</evidence>
<gene>
    <name evidence="2" type="ORF">U6N30_03300</name>
</gene>
<proteinExistence type="predicted"/>
<protein>
    <submittedName>
        <fullName evidence="2">Glycosyltransferase</fullName>
        <ecNumber evidence="2">2.4.-.-</ecNumber>
    </submittedName>
</protein>
<dbReference type="RefSeq" id="WP_324276121.1">
    <property type="nucleotide sequence ID" value="NZ_CP141261.1"/>
</dbReference>
<dbReference type="SUPFAM" id="SSF53756">
    <property type="entry name" value="UDP-Glycosyltransferase/glycogen phosphorylase"/>
    <property type="match status" value="1"/>
</dbReference>
<dbReference type="Proteomes" id="UP001324287">
    <property type="component" value="Chromosome"/>
</dbReference>
<keyword evidence="2" id="KW-0808">Transferase</keyword>
<sequence length="364" mass="40071">MRVLLARSEYVGSSYYRVDEPARAVAEADRGADVTVRTGLATIMRRGTDDTEAQVVEVDAEGADVVVLQLPKTTAMLQILRLLQAQGVAVVVEIDDLLTGVPFGHMAHGSLVRSGHGDVARQCAREADLVTVTTPALLDEYARHGRGVVVPNAIPRRIAELPPAYERDPEVVTIGWTGNVLGHPYDLQEMGSGLQQALDRTRSRSRLLVIGQKWDLRERLGLSTDPDEHSWLDSVDTYAARVGELLDVGIAPLRLDRFNACKSWLKPLEYSARGVYCVRARSAEYERLGLGVPARAPKDWAKWIAAGVQDADRRREVAAAAHQEVLARHLTEHTVERWVAAWRTALDNSARRSGAGRRDAVRAS</sequence>
<dbReference type="Pfam" id="PF13524">
    <property type="entry name" value="Glyco_trans_1_2"/>
    <property type="match status" value="1"/>
</dbReference>
<organism evidence="2 3">
    <name type="scientific">Blastococcus brunescens</name>
    <dbReference type="NCBI Taxonomy" id="1564165"/>
    <lineage>
        <taxon>Bacteria</taxon>
        <taxon>Bacillati</taxon>
        <taxon>Actinomycetota</taxon>
        <taxon>Actinomycetes</taxon>
        <taxon>Geodermatophilales</taxon>
        <taxon>Geodermatophilaceae</taxon>
        <taxon>Blastococcus</taxon>
    </lineage>
</organism>
<dbReference type="GO" id="GO:0016757">
    <property type="term" value="F:glycosyltransferase activity"/>
    <property type="evidence" value="ECO:0007669"/>
    <property type="project" value="UniProtKB-KW"/>
</dbReference>